<feature type="transmembrane region" description="Helical" evidence="1">
    <location>
        <begin position="66"/>
        <end position="90"/>
    </location>
</feature>
<name>A0A2P2PCU0_RHIMU</name>
<dbReference type="AlphaFoldDB" id="A0A2P2PCU0"/>
<organism evidence="2">
    <name type="scientific">Rhizophora mucronata</name>
    <name type="common">Asiatic mangrove</name>
    <dbReference type="NCBI Taxonomy" id="61149"/>
    <lineage>
        <taxon>Eukaryota</taxon>
        <taxon>Viridiplantae</taxon>
        <taxon>Streptophyta</taxon>
        <taxon>Embryophyta</taxon>
        <taxon>Tracheophyta</taxon>
        <taxon>Spermatophyta</taxon>
        <taxon>Magnoliopsida</taxon>
        <taxon>eudicotyledons</taxon>
        <taxon>Gunneridae</taxon>
        <taxon>Pentapetalae</taxon>
        <taxon>rosids</taxon>
        <taxon>fabids</taxon>
        <taxon>Malpighiales</taxon>
        <taxon>Rhizophoraceae</taxon>
        <taxon>Rhizophora</taxon>
    </lineage>
</organism>
<keyword evidence="1" id="KW-0812">Transmembrane</keyword>
<keyword evidence="1" id="KW-0472">Membrane</keyword>
<protein>
    <submittedName>
        <fullName evidence="2">Uncharacterized protein</fullName>
    </submittedName>
</protein>
<dbReference type="EMBL" id="GGEC01072005">
    <property type="protein sequence ID" value="MBX52489.1"/>
    <property type="molecule type" value="Transcribed_RNA"/>
</dbReference>
<sequence length="95" mass="11305">MPTITAFVILSCSGTRLNGDYDQVITKKLRNQPRRQIEVFRSFLRLHDIFKRSSVGNMGRLPPRGVYLFMQLIFSSFWDGEVCIFAWFFWIHDER</sequence>
<keyword evidence="1" id="KW-1133">Transmembrane helix</keyword>
<reference evidence="2" key="1">
    <citation type="submission" date="2018-02" db="EMBL/GenBank/DDBJ databases">
        <title>Rhizophora mucronata_Transcriptome.</title>
        <authorList>
            <person name="Meera S.P."/>
            <person name="Sreeshan A."/>
            <person name="Augustine A."/>
        </authorList>
    </citation>
    <scope>NUCLEOTIDE SEQUENCE</scope>
    <source>
        <tissue evidence="2">Leaf</tissue>
    </source>
</reference>
<evidence type="ECO:0000256" key="1">
    <source>
        <dbReference type="SAM" id="Phobius"/>
    </source>
</evidence>
<proteinExistence type="predicted"/>
<accession>A0A2P2PCU0</accession>
<evidence type="ECO:0000313" key="2">
    <source>
        <dbReference type="EMBL" id="MBX52489.1"/>
    </source>
</evidence>